<dbReference type="AlphaFoldDB" id="A0A0C1N5K1"/>
<accession>A0A0C1N5K1</accession>
<dbReference type="EMBL" id="JHEG02000053">
    <property type="protein sequence ID" value="KIE09927.1"/>
    <property type="molecule type" value="Genomic_DNA"/>
</dbReference>
<organism evidence="1">
    <name type="scientific">Tolypothrix bouteillei VB521301</name>
    <dbReference type="NCBI Taxonomy" id="1479485"/>
    <lineage>
        <taxon>Bacteria</taxon>
        <taxon>Bacillati</taxon>
        <taxon>Cyanobacteriota</taxon>
        <taxon>Cyanophyceae</taxon>
        <taxon>Nostocales</taxon>
        <taxon>Tolypothrichaceae</taxon>
        <taxon>Tolypothrix</taxon>
    </lineage>
</organism>
<evidence type="ECO:0000313" key="1">
    <source>
        <dbReference type="EMBL" id="KIE09927.1"/>
    </source>
</evidence>
<proteinExistence type="predicted"/>
<gene>
    <name evidence="1" type="ORF">DA73_0224755</name>
</gene>
<sequence length="113" mass="13080">MAKLRAFQRQALIERLARRFAELNGYDLEPDVTLNDTQNPQLQIWLAMAEVAVKEVEKEMTVGNRSEAVQNFLSKYEGETHTGQEWESLAFSEGLDEDEIDELMKSLDDSHYR</sequence>
<name>A0A0C1N5K1_9CYAN</name>
<protein>
    <submittedName>
        <fullName evidence="1">Uncharacterized protein</fullName>
    </submittedName>
</protein>
<reference evidence="1" key="1">
    <citation type="journal article" date="2015" name="Genome Announc.">
        <title>Draft Genome Sequence of Tolypothrix boutellei Strain VB521301.</title>
        <authorList>
            <person name="Chandrababunaidu M.M."/>
            <person name="Singh D."/>
            <person name="Sen D."/>
            <person name="Bhan S."/>
            <person name="Das S."/>
            <person name="Gupta A."/>
            <person name="Adhikary S.P."/>
            <person name="Tripathy S."/>
        </authorList>
    </citation>
    <scope>NUCLEOTIDE SEQUENCE</scope>
    <source>
        <strain evidence="1">VB521301</strain>
    </source>
</reference>
<comment type="caution">
    <text evidence="1">The sequence shown here is derived from an EMBL/GenBank/DDBJ whole genome shotgun (WGS) entry which is preliminary data.</text>
</comment>